<evidence type="ECO:0000313" key="1">
    <source>
        <dbReference type="EMBL" id="CAJ0600563.1"/>
    </source>
</evidence>
<proteinExistence type="predicted"/>
<accession>A0AA36GYT4</accession>
<dbReference type="EMBL" id="CATQJL010000223">
    <property type="protein sequence ID" value="CAJ0600563.1"/>
    <property type="molecule type" value="Genomic_DNA"/>
</dbReference>
<organism evidence="1 2">
    <name type="scientific">Cylicocyclus nassatus</name>
    <name type="common">Nematode worm</name>
    <dbReference type="NCBI Taxonomy" id="53992"/>
    <lineage>
        <taxon>Eukaryota</taxon>
        <taxon>Metazoa</taxon>
        <taxon>Ecdysozoa</taxon>
        <taxon>Nematoda</taxon>
        <taxon>Chromadorea</taxon>
        <taxon>Rhabditida</taxon>
        <taxon>Rhabditina</taxon>
        <taxon>Rhabditomorpha</taxon>
        <taxon>Strongyloidea</taxon>
        <taxon>Strongylidae</taxon>
        <taxon>Cylicocyclus</taxon>
    </lineage>
</organism>
<name>A0AA36GYT4_CYLNA</name>
<dbReference type="AlphaFoldDB" id="A0AA36GYT4"/>
<keyword evidence="2" id="KW-1185">Reference proteome</keyword>
<protein>
    <submittedName>
        <fullName evidence="1">Uncharacterized protein</fullName>
    </submittedName>
</protein>
<dbReference type="Proteomes" id="UP001176961">
    <property type="component" value="Unassembled WGS sequence"/>
</dbReference>
<reference evidence="1" key="1">
    <citation type="submission" date="2023-07" db="EMBL/GenBank/DDBJ databases">
        <authorList>
            <consortium name="CYATHOMIX"/>
        </authorList>
    </citation>
    <scope>NUCLEOTIDE SEQUENCE</scope>
    <source>
        <strain evidence="1">N/A</strain>
    </source>
</reference>
<comment type="caution">
    <text evidence="1">The sequence shown here is derived from an EMBL/GenBank/DDBJ whole genome shotgun (WGS) entry which is preliminary data.</text>
</comment>
<sequence length="127" mass="14511">MSQYFETFKACGMKSGTDAIRQEIQKKDQKAKRGLLLQNNIHQNWLGMKKRRNTKGDAVVPNHHAICGMLEEIAHKQRKLMRQAKKVKDNVKIVPKRTLLCDEKKGVAWNAKKGRLKANSAIQTQST</sequence>
<evidence type="ECO:0000313" key="2">
    <source>
        <dbReference type="Proteomes" id="UP001176961"/>
    </source>
</evidence>
<gene>
    <name evidence="1" type="ORF">CYNAS_LOCUS12546</name>
</gene>